<evidence type="ECO:0000256" key="1">
    <source>
        <dbReference type="ARBA" id="ARBA00022741"/>
    </source>
</evidence>
<protein>
    <submittedName>
        <fullName evidence="4">ATP-binding cassette domain-containing protein</fullName>
    </submittedName>
</protein>
<gene>
    <name evidence="4" type="ORF">L0M17_01590</name>
</gene>
<sequence length="220" mass="23791">MEITAQNVNVKIDGQQVLHDESVCAKPGRTLALVGPSGSGKTTLLNVLSLLRRVDGGTVLVGGQDATAWDDRRRRRFWQEHAAFVFQDYGLIDEESVAYNVALSKLPLFAQRAGRIAGVRDALERVGLDGRSAHKVSTLSGGEKQRVGLARAMFRSADVIFADEPTASLDRNNRSLVTNFLLEEAARGVAVIVATHDEVLMAACDQRLNLEGTDQGLAPP</sequence>
<dbReference type="PROSITE" id="PS50893">
    <property type="entry name" value="ABC_TRANSPORTER_2"/>
    <property type="match status" value="1"/>
</dbReference>
<evidence type="ECO:0000313" key="4">
    <source>
        <dbReference type="EMBL" id="MCH6468690.1"/>
    </source>
</evidence>
<dbReference type="RefSeq" id="WP_241050613.1">
    <property type="nucleotide sequence ID" value="NZ_JAKZBV010000001.1"/>
</dbReference>
<dbReference type="PANTHER" id="PTHR24220">
    <property type="entry name" value="IMPORT ATP-BINDING PROTEIN"/>
    <property type="match status" value="1"/>
</dbReference>
<dbReference type="PANTHER" id="PTHR24220:SF86">
    <property type="entry name" value="ABC TRANSPORTER ABCH.1"/>
    <property type="match status" value="1"/>
</dbReference>
<dbReference type="SUPFAM" id="SSF52540">
    <property type="entry name" value="P-loop containing nucleoside triphosphate hydrolases"/>
    <property type="match status" value="1"/>
</dbReference>
<keyword evidence="1" id="KW-0547">Nucleotide-binding</keyword>
<name>A0ABS9TWE1_9MICC</name>
<dbReference type="Gene3D" id="3.40.50.300">
    <property type="entry name" value="P-loop containing nucleotide triphosphate hydrolases"/>
    <property type="match status" value="1"/>
</dbReference>
<dbReference type="Proteomes" id="UP001202922">
    <property type="component" value="Unassembled WGS sequence"/>
</dbReference>
<keyword evidence="2 4" id="KW-0067">ATP-binding</keyword>
<dbReference type="EMBL" id="JAKZBV010000001">
    <property type="protein sequence ID" value="MCH6468690.1"/>
    <property type="molecule type" value="Genomic_DNA"/>
</dbReference>
<dbReference type="Pfam" id="PF00005">
    <property type="entry name" value="ABC_tran"/>
    <property type="match status" value="1"/>
</dbReference>
<dbReference type="InterPro" id="IPR003593">
    <property type="entry name" value="AAA+_ATPase"/>
</dbReference>
<organism evidence="4 5">
    <name type="scientific">Sinomonas terrae</name>
    <dbReference type="NCBI Taxonomy" id="2908838"/>
    <lineage>
        <taxon>Bacteria</taxon>
        <taxon>Bacillati</taxon>
        <taxon>Actinomycetota</taxon>
        <taxon>Actinomycetes</taxon>
        <taxon>Micrococcales</taxon>
        <taxon>Micrococcaceae</taxon>
        <taxon>Sinomonas</taxon>
    </lineage>
</organism>
<dbReference type="InterPro" id="IPR015854">
    <property type="entry name" value="ABC_transpr_LolD-like"/>
</dbReference>
<keyword evidence="5" id="KW-1185">Reference proteome</keyword>
<evidence type="ECO:0000313" key="5">
    <source>
        <dbReference type="Proteomes" id="UP001202922"/>
    </source>
</evidence>
<reference evidence="4 5" key="1">
    <citation type="submission" date="2022-03" db="EMBL/GenBank/DDBJ databases">
        <title>Sinomonas sp. isolated from a soil.</title>
        <authorList>
            <person name="Han J."/>
            <person name="Kim D.-U."/>
        </authorList>
    </citation>
    <scope>NUCLEOTIDE SEQUENCE [LARGE SCALE GENOMIC DNA]</scope>
    <source>
        <strain evidence="4 5">5-5</strain>
    </source>
</reference>
<dbReference type="PROSITE" id="PS00211">
    <property type="entry name" value="ABC_TRANSPORTER_1"/>
    <property type="match status" value="1"/>
</dbReference>
<dbReference type="InterPro" id="IPR017871">
    <property type="entry name" value="ABC_transporter-like_CS"/>
</dbReference>
<accession>A0ABS9TWE1</accession>
<proteinExistence type="predicted"/>
<dbReference type="GO" id="GO:0005524">
    <property type="term" value="F:ATP binding"/>
    <property type="evidence" value="ECO:0007669"/>
    <property type="project" value="UniProtKB-KW"/>
</dbReference>
<comment type="caution">
    <text evidence="4">The sequence shown here is derived from an EMBL/GenBank/DDBJ whole genome shotgun (WGS) entry which is preliminary data.</text>
</comment>
<dbReference type="InterPro" id="IPR003439">
    <property type="entry name" value="ABC_transporter-like_ATP-bd"/>
</dbReference>
<evidence type="ECO:0000256" key="2">
    <source>
        <dbReference type="ARBA" id="ARBA00022840"/>
    </source>
</evidence>
<evidence type="ECO:0000259" key="3">
    <source>
        <dbReference type="PROSITE" id="PS50893"/>
    </source>
</evidence>
<dbReference type="InterPro" id="IPR027417">
    <property type="entry name" value="P-loop_NTPase"/>
</dbReference>
<feature type="domain" description="ABC transporter" evidence="3">
    <location>
        <begin position="3"/>
        <end position="220"/>
    </location>
</feature>
<dbReference type="SMART" id="SM00382">
    <property type="entry name" value="AAA"/>
    <property type="match status" value="1"/>
</dbReference>